<evidence type="ECO:0000313" key="3">
    <source>
        <dbReference type="Proteomes" id="UP001211689"/>
    </source>
</evidence>
<dbReference type="InterPro" id="IPR000259">
    <property type="entry name" value="Adhesion_dom_fimbrial"/>
</dbReference>
<dbReference type="Proteomes" id="UP001211689">
    <property type="component" value="Unassembled WGS sequence"/>
</dbReference>
<organism evidence="2 3">
    <name type="scientific">Metapseudomonas resinovorans</name>
    <name type="common">Pseudomonas resinovorans</name>
    <dbReference type="NCBI Taxonomy" id="53412"/>
    <lineage>
        <taxon>Bacteria</taxon>
        <taxon>Pseudomonadati</taxon>
        <taxon>Pseudomonadota</taxon>
        <taxon>Gammaproteobacteria</taxon>
        <taxon>Pseudomonadales</taxon>
        <taxon>Pseudomonadaceae</taxon>
        <taxon>Metapseudomonas</taxon>
    </lineage>
</organism>
<accession>A0ABT4Y966</accession>
<dbReference type="Pfam" id="PF00419">
    <property type="entry name" value="Fimbrial"/>
    <property type="match status" value="1"/>
</dbReference>
<dbReference type="Gene3D" id="2.60.40.1090">
    <property type="entry name" value="Fimbrial-type adhesion domain"/>
    <property type="match status" value="1"/>
</dbReference>
<dbReference type="RefSeq" id="WP_271471756.1">
    <property type="nucleotide sequence ID" value="NZ_JANEWF010000028.1"/>
</dbReference>
<keyword evidence="3" id="KW-1185">Reference proteome</keyword>
<proteinExistence type="predicted"/>
<comment type="caution">
    <text evidence="2">The sequence shown here is derived from an EMBL/GenBank/DDBJ whole genome shotgun (WGS) entry which is preliminary data.</text>
</comment>
<protein>
    <submittedName>
        <fullName evidence="2">Fimbrial protein</fullName>
    </submittedName>
</protein>
<name>A0ABT4Y966_METRE</name>
<gene>
    <name evidence="2" type="ORF">NNO07_20300</name>
</gene>
<dbReference type="SUPFAM" id="SSF49401">
    <property type="entry name" value="Bacterial adhesins"/>
    <property type="match status" value="1"/>
</dbReference>
<dbReference type="EMBL" id="JANEWF010000028">
    <property type="protein sequence ID" value="MDA8485415.1"/>
    <property type="molecule type" value="Genomic_DNA"/>
</dbReference>
<evidence type="ECO:0000259" key="1">
    <source>
        <dbReference type="Pfam" id="PF00419"/>
    </source>
</evidence>
<feature type="domain" description="Fimbrial-type adhesion" evidence="1">
    <location>
        <begin position="2"/>
        <end position="110"/>
    </location>
</feature>
<dbReference type="InterPro" id="IPR036937">
    <property type="entry name" value="Adhesion_dom_fimbrial_sf"/>
</dbReference>
<sequence length="111" mass="11988">MKSFSFDVRCKGLKRPNHLVRAYFEGKSPGTGLLDIQTGAEQASGVALALKDAQDNPLQFGSGRTYPLGLTGEDAEGHLYRFEGSAQYVRTDAPLTTGQADAALTYVLDYN</sequence>
<reference evidence="2 3" key="1">
    <citation type="submission" date="2022-07" db="EMBL/GenBank/DDBJ databases">
        <title>Genome Analysis of Selected Gammaproteobacteria from Nigerian Food snails.</title>
        <authorList>
            <person name="Okafor A.C."/>
        </authorList>
    </citation>
    <scope>NUCLEOTIDE SEQUENCE [LARGE SCALE GENOMIC DNA]</scope>
    <source>
        <strain evidence="2 3">Awg 2</strain>
    </source>
</reference>
<dbReference type="InterPro" id="IPR008966">
    <property type="entry name" value="Adhesion_dom_sf"/>
</dbReference>
<evidence type="ECO:0000313" key="2">
    <source>
        <dbReference type="EMBL" id="MDA8485415.1"/>
    </source>
</evidence>